<organism evidence="5 6">
    <name type="scientific">Thecamonas trahens ATCC 50062</name>
    <dbReference type="NCBI Taxonomy" id="461836"/>
    <lineage>
        <taxon>Eukaryota</taxon>
        <taxon>Apusozoa</taxon>
        <taxon>Apusomonadida</taxon>
        <taxon>Apusomonadidae</taxon>
        <taxon>Thecamonas</taxon>
    </lineage>
</organism>
<evidence type="ECO:0000313" key="6">
    <source>
        <dbReference type="Proteomes" id="UP000054408"/>
    </source>
</evidence>
<feature type="region of interest" description="Disordered" evidence="3">
    <location>
        <begin position="998"/>
        <end position="1026"/>
    </location>
</feature>
<evidence type="ECO:0000256" key="1">
    <source>
        <dbReference type="ARBA" id="ARBA00022741"/>
    </source>
</evidence>
<evidence type="ECO:0000256" key="2">
    <source>
        <dbReference type="ARBA" id="ARBA00022840"/>
    </source>
</evidence>
<keyword evidence="6" id="KW-1185">Reference proteome</keyword>
<dbReference type="InterPro" id="IPR027417">
    <property type="entry name" value="P-loop_NTPase"/>
</dbReference>
<accession>A0A0L0DKU2</accession>
<dbReference type="OMA" id="FFPWKEV"/>
<dbReference type="GO" id="GO:0004016">
    <property type="term" value="F:adenylate cyclase activity"/>
    <property type="evidence" value="ECO:0007669"/>
    <property type="project" value="TreeGrafter"/>
</dbReference>
<dbReference type="InterPro" id="IPR001054">
    <property type="entry name" value="A/G_cyclase"/>
</dbReference>
<dbReference type="GO" id="GO:0035556">
    <property type="term" value="P:intracellular signal transduction"/>
    <property type="evidence" value="ECO:0007669"/>
    <property type="project" value="InterPro"/>
</dbReference>
<evidence type="ECO:0000256" key="3">
    <source>
        <dbReference type="SAM" id="MobiDB-lite"/>
    </source>
</evidence>
<feature type="compositionally biased region" description="Basic and acidic residues" evidence="3">
    <location>
        <begin position="1342"/>
        <end position="1353"/>
    </location>
</feature>
<name>A0A0L0DKU2_THETB</name>
<feature type="compositionally biased region" description="Low complexity" evidence="3">
    <location>
        <begin position="1283"/>
        <end position="1310"/>
    </location>
</feature>
<dbReference type="Gene3D" id="3.30.70.1230">
    <property type="entry name" value="Nucleotide cyclase"/>
    <property type="match status" value="2"/>
</dbReference>
<feature type="region of interest" description="Disordered" evidence="3">
    <location>
        <begin position="1227"/>
        <end position="1359"/>
    </location>
</feature>
<keyword evidence="2" id="KW-0067">ATP-binding</keyword>
<feature type="domain" description="Guanylate cyclase" evidence="4">
    <location>
        <begin position="350"/>
        <end position="425"/>
    </location>
</feature>
<dbReference type="PROSITE" id="PS50125">
    <property type="entry name" value="GUANYLATE_CYCLASE_2"/>
    <property type="match status" value="2"/>
</dbReference>
<dbReference type="GO" id="GO:0009190">
    <property type="term" value="P:cyclic nucleotide biosynthetic process"/>
    <property type="evidence" value="ECO:0007669"/>
    <property type="project" value="InterPro"/>
</dbReference>
<gene>
    <name evidence="5" type="ORF">AMSG_08221</name>
</gene>
<dbReference type="GeneID" id="25566958"/>
<dbReference type="InterPro" id="IPR029787">
    <property type="entry name" value="Nucleotide_cyclase"/>
</dbReference>
<dbReference type="RefSeq" id="XP_013755560.1">
    <property type="nucleotide sequence ID" value="XM_013900106.1"/>
</dbReference>
<feature type="compositionally biased region" description="Low complexity" evidence="3">
    <location>
        <begin position="1229"/>
        <end position="1265"/>
    </location>
</feature>
<dbReference type="SUPFAM" id="SSF52540">
    <property type="entry name" value="P-loop containing nucleoside triphosphate hydrolases"/>
    <property type="match status" value="1"/>
</dbReference>
<evidence type="ECO:0000313" key="5">
    <source>
        <dbReference type="EMBL" id="KNC51973.1"/>
    </source>
</evidence>
<dbReference type="SMART" id="SM00044">
    <property type="entry name" value="CYCc"/>
    <property type="match status" value="1"/>
</dbReference>
<dbReference type="GO" id="GO:0005737">
    <property type="term" value="C:cytoplasm"/>
    <property type="evidence" value="ECO:0007669"/>
    <property type="project" value="TreeGrafter"/>
</dbReference>
<dbReference type="GO" id="GO:0005524">
    <property type="term" value="F:ATP binding"/>
    <property type="evidence" value="ECO:0007669"/>
    <property type="project" value="UniProtKB-KW"/>
</dbReference>
<feature type="compositionally biased region" description="Low complexity" evidence="3">
    <location>
        <begin position="1324"/>
        <end position="1338"/>
    </location>
</feature>
<protein>
    <submittedName>
        <fullName evidence="5">Adenylate/guanylate cyclase</fullName>
    </submittedName>
</protein>
<keyword evidence="1" id="KW-0547">Nucleotide-binding</keyword>
<dbReference type="SUPFAM" id="SSF55073">
    <property type="entry name" value="Nucleotide cyclase"/>
    <property type="match status" value="2"/>
</dbReference>
<dbReference type="STRING" id="461836.A0A0L0DKU2"/>
<sequence length="1359" mass="144805">MAIDEMGRAGSRRARGMADILAYVPDLIVSDCLKEQVKGEGGEWKPKFEAFWGAVVFCDVSGFTKLSERLAAAPSKKEGEGAERLVDFLNDYFSRLLSLVRGHGGDVIKFAGDALLACWPQRDGESPALTVLRAVQASLAIEEHMNVDDEDMPYLHMGISAGDLFLLQVGGTFNRSECILCGPPLLQLSDAVPAASPKFSVLSPEAWALLPPGSVVADVVSVKGEVVGEPVTAGDDASAMPEGGLMRAREVLEGVEPVAAHTHSIEELNEAGMALLLRFVPGSIKAAVAENQQMWLGGSRKASVMFIHVRGIDMSVGSCLPEVHATVLAVQEAVYKYEGSINKILLDDKGFLILAGFGLPPLSHEDDALRAVLSGLRVQAKIKLQGIECDIGITTGTVFCGIVGSASRREYTMMGDVVNTAARYMASAAGGVFCDEPTTAECPPESMQFDEMAPRTFKGKAGVLRVFQPSRKRLRIIKSRRPNKLVRSLETMKRTKACPLVGRHKESSLISAVLSSLKRGDYSNKPGPVLMFEGERGIGKSRVLEEGNRVASKSRFMVYAGRGDSMAIKTLFHPWAPVFRKLLRLPRERESDPVTIALLRQAALATLHKLLPEELYDAIPLLNPVVDPIAFDEPENYASLSDKERVDASLQVLPHMFEILCRARSKAAILILQDYQLFDPPSRLLFNAIMKRSAHHSLKLGAFVSATPLSSGADDPPPEFKILTSLESTEIIPLKALSQSAIAKLVSSRLGVKHLPEAVIDLVIGKCGGNPFFAQELGTALLESGVLARSADGESIVVVDEESLSLDTAGVSLPQALRGVITSRIDKLKPAHLRLLKVAAAMGSNLTATVLHNVFTILDAAVPGANSPSVAELEDGLERLTALSFLTFHDLTGAYQFKTALTQDVVYSLMLASQQQAVHAAIAQYYERVAEADSVAVEALAYHWRHADTSQPVVVNKAIRYLEQAAMACLDQSNPRRALAHLQDALGLYTELARTADESSSDDEVGASGEAQAAGADDDGGGFGAAAPNGDASAMVNDPALVATVKVLLLRVASMASLQIGHLARARRYALQALNLLCIDYKEDASLEDLMGQVDTTIEAVKSSTMPDDATRSSTTLDELRFHDELDAEMTSSGGGSTRKRRRTKYSTLKRTFSEFLQDKERLNSSFSGTSTPAFLLSSSMEWADSDDFNSFTTLDEFRFSLHDNDALFGTDGMDSTDEGFESANDELAAAPSSAASSAAGSLRHHPTSPLAAVPPTLASASSTSGSECSNRDGDGVVALDASSSSSSSDSSDKTGSSSSSSSDGAQSGSTKLADVTVEEEQAAEQASGVGGEAQASAGGEGAHDGEAEKDEGGCCVVQ</sequence>
<proteinExistence type="predicted"/>
<evidence type="ECO:0000259" key="4">
    <source>
        <dbReference type="PROSITE" id="PS50125"/>
    </source>
</evidence>
<dbReference type="Pfam" id="PF00211">
    <property type="entry name" value="Guanylate_cyc"/>
    <property type="match status" value="1"/>
</dbReference>
<dbReference type="eggNOG" id="ENOG502QPPT">
    <property type="taxonomic scope" value="Eukaryota"/>
</dbReference>
<dbReference type="Proteomes" id="UP000054408">
    <property type="component" value="Unassembled WGS sequence"/>
</dbReference>
<dbReference type="CDD" id="cd07302">
    <property type="entry name" value="CHD"/>
    <property type="match status" value="2"/>
</dbReference>
<dbReference type="EMBL" id="GL349471">
    <property type="protein sequence ID" value="KNC51973.1"/>
    <property type="molecule type" value="Genomic_DNA"/>
</dbReference>
<feature type="compositionally biased region" description="Low complexity" evidence="3">
    <location>
        <begin position="1006"/>
        <end position="1015"/>
    </location>
</feature>
<dbReference type="OrthoDB" id="194468at2759"/>
<dbReference type="PANTHER" id="PTHR16305">
    <property type="entry name" value="TESTICULAR SOLUBLE ADENYLYL CYCLASE"/>
    <property type="match status" value="1"/>
</dbReference>
<feature type="domain" description="Guanylate cyclase" evidence="4">
    <location>
        <begin position="54"/>
        <end position="170"/>
    </location>
</feature>
<dbReference type="PANTHER" id="PTHR16305:SF28">
    <property type="entry name" value="GUANYLATE CYCLASE DOMAIN-CONTAINING PROTEIN"/>
    <property type="match status" value="1"/>
</dbReference>
<reference evidence="5 6" key="1">
    <citation type="submission" date="2010-05" db="EMBL/GenBank/DDBJ databases">
        <title>The Genome Sequence of Thecamonas trahens ATCC 50062.</title>
        <authorList>
            <consortium name="The Broad Institute Genome Sequencing Platform"/>
            <person name="Russ C."/>
            <person name="Cuomo C."/>
            <person name="Shea T."/>
            <person name="Young S.K."/>
            <person name="Zeng Q."/>
            <person name="Koehrsen M."/>
            <person name="Haas B."/>
            <person name="Borodovsky M."/>
            <person name="Guigo R."/>
            <person name="Alvarado L."/>
            <person name="Berlin A."/>
            <person name="Bochicchio J."/>
            <person name="Borenstein D."/>
            <person name="Chapman S."/>
            <person name="Chen Z."/>
            <person name="Freedman E."/>
            <person name="Gellesch M."/>
            <person name="Goldberg J."/>
            <person name="Griggs A."/>
            <person name="Gujja S."/>
            <person name="Heilman E."/>
            <person name="Heiman D."/>
            <person name="Hepburn T."/>
            <person name="Howarth C."/>
            <person name="Jen D."/>
            <person name="Larson L."/>
            <person name="Mehta T."/>
            <person name="Park D."/>
            <person name="Pearson M."/>
            <person name="Roberts A."/>
            <person name="Saif S."/>
            <person name="Shenoy N."/>
            <person name="Sisk P."/>
            <person name="Stolte C."/>
            <person name="Sykes S."/>
            <person name="Thomson T."/>
            <person name="Walk T."/>
            <person name="White J."/>
            <person name="Yandava C."/>
            <person name="Burger G."/>
            <person name="Gray M.W."/>
            <person name="Holland P.W.H."/>
            <person name="King N."/>
            <person name="Lang F.B.F."/>
            <person name="Roger A.J."/>
            <person name="Ruiz-Trillo I."/>
            <person name="Lander E."/>
            <person name="Nusbaum C."/>
        </authorList>
    </citation>
    <scope>NUCLEOTIDE SEQUENCE [LARGE SCALE GENOMIC DNA]</scope>
    <source>
        <strain evidence="5 6">ATCC 50062</strain>
    </source>
</reference>